<dbReference type="Proteomes" id="UP000887116">
    <property type="component" value="Unassembled WGS sequence"/>
</dbReference>
<dbReference type="EMBL" id="BMAO01009631">
    <property type="protein sequence ID" value="GFR32183.1"/>
    <property type="molecule type" value="Genomic_DNA"/>
</dbReference>
<proteinExistence type="predicted"/>
<organism evidence="1 2">
    <name type="scientific">Trichonephila clavata</name>
    <name type="common">Joro spider</name>
    <name type="synonym">Nephila clavata</name>
    <dbReference type="NCBI Taxonomy" id="2740835"/>
    <lineage>
        <taxon>Eukaryota</taxon>
        <taxon>Metazoa</taxon>
        <taxon>Ecdysozoa</taxon>
        <taxon>Arthropoda</taxon>
        <taxon>Chelicerata</taxon>
        <taxon>Arachnida</taxon>
        <taxon>Araneae</taxon>
        <taxon>Araneomorphae</taxon>
        <taxon>Entelegynae</taxon>
        <taxon>Araneoidea</taxon>
        <taxon>Nephilidae</taxon>
        <taxon>Trichonephila</taxon>
    </lineage>
</organism>
<protein>
    <submittedName>
        <fullName evidence="1">Uncharacterized protein</fullName>
    </submittedName>
</protein>
<name>A0A8X6JN31_TRICU</name>
<evidence type="ECO:0000313" key="1">
    <source>
        <dbReference type="EMBL" id="GFR32183.1"/>
    </source>
</evidence>
<dbReference type="AlphaFoldDB" id="A0A8X6JN31"/>
<gene>
    <name evidence="1" type="ORF">TNCT_647571</name>
</gene>
<accession>A0A8X6JN31</accession>
<keyword evidence="2" id="KW-1185">Reference proteome</keyword>
<comment type="caution">
    <text evidence="1">The sequence shown here is derived from an EMBL/GenBank/DDBJ whole genome shotgun (WGS) entry which is preliminary data.</text>
</comment>
<sequence>MKSFRRRHERDANEDLRYIHVVVSNRCTPECRNVASVPTPRDCSTGMKRHIFEGSTIIHLNGENSTQSKMLWKEASHAEDQTCLHSI</sequence>
<evidence type="ECO:0000313" key="2">
    <source>
        <dbReference type="Proteomes" id="UP000887116"/>
    </source>
</evidence>
<reference evidence="1" key="1">
    <citation type="submission" date="2020-07" db="EMBL/GenBank/DDBJ databases">
        <title>Multicomponent nature underlies the extraordinary mechanical properties of spider dragline silk.</title>
        <authorList>
            <person name="Kono N."/>
            <person name="Nakamura H."/>
            <person name="Mori M."/>
            <person name="Yoshida Y."/>
            <person name="Ohtoshi R."/>
            <person name="Malay A.D."/>
            <person name="Moran D.A.P."/>
            <person name="Tomita M."/>
            <person name="Numata K."/>
            <person name="Arakawa K."/>
        </authorList>
    </citation>
    <scope>NUCLEOTIDE SEQUENCE</scope>
</reference>